<keyword evidence="2" id="KW-1003">Cell membrane</keyword>
<evidence type="ECO:0000256" key="1">
    <source>
        <dbReference type="ARBA" id="ARBA00004651"/>
    </source>
</evidence>
<protein>
    <submittedName>
        <fullName evidence="7">Ribonuclease BN</fullName>
    </submittedName>
</protein>
<evidence type="ECO:0000256" key="6">
    <source>
        <dbReference type="SAM" id="Phobius"/>
    </source>
</evidence>
<dbReference type="InterPro" id="IPR017039">
    <property type="entry name" value="Virul_fac_BrkB"/>
</dbReference>
<comment type="caution">
    <text evidence="7">The sequence shown here is derived from an EMBL/GenBank/DDBJ whole genome shotgun (WGS) entry which is preliminary data.</text>
</comment>
<name>A0A0R1UC85_9LACO</name>
<dbReference type="STRING" id="1423763.FC46_GL001311"/>
<dbReference type="AlphaFoldDB" id="A0A0R1UC85"/>
<organism evidence="7 8">
    <name type="scientific">Lactobacillus kalixensis DSM 16043</name>
    <dbReference type="NCBI Taxonomy" id="1423763"/>
    <lineage>
        <taxon>Bacteria</taxon>
        <taxon>Bacillati</taxon>
        <taxon>Bacillota</taxon>
        <taxon>Bacilli</taxon>
        <taxon>Lactobacillales</taxon>
        <taxon>Lactobacillaceae</taxon>
        <taxon>Lactobacillus</taxon>
    </lineage>
</organism>
<keyword evidence="4 6" id="KW-1133">Transmembrane helix</keyword>
<gene>
    <name evidence="7" type="ORF">FC46_GL001311</name>
</gene>
<feature type="transmembrane region" description="Helical" evidence="6">
    <location>
        <begin position="188"/>
        <end position="208"/>
    </location>
</feature>
<feature type="transmembrane region" description="Helical" evidence="6">
    <location>
        <begin position="252"/>
        <end position="272"/>
    </location>
</feature>
<feature type="transmembrane region" description="Helical" evidence="6">
    <location>
        <begin position="217"/>
        <end position="240"/>
    </location>
</feature>
<evidence type="ECO:0000313" key="8">
    <source>
        <dbReference type="Proteomes" id="UP000051036"/>
    </source>
</evidence>
<sequence length="311" mass="35511">MQSLPSRIMRQIKQFYLTISQINAEGEILQSAIVIAYYLLFSIFPIIIIVGNVLPLFHIPTEPIAEYVNWIFPDQVSQYIMPIVNSLLKSKSAGYMSFGIILAVWSFSSLVNAIRIGMNRLYGVHGIELKLSLLSFVWTRMFTIFLTAVMIIVFTGVSLALIFGQQVLDIISPIFKISVGEIKKIFSYRYPVVLIMMLLAVAYLNYVLPNIKVKKRVIWPGVLTTVISWVALSYGFGFYLRNFPISWENYGIIGTFIIFMLWLNLASLFLLFGTSVNAAIMKLRHGQLEYTSGRLASYIQQKRRESKQNKV</sequence>
<dbReference type="RefSeq" id="WP_057797403.1">
    <property type="nucleotide sequence ID" value="NZ_AZFM01000004.1"/>
</dbReference>
<dbReference type="NCBIfam" id="TIGR00765">
    <property type="entry name" value="yihY_not_rbn"/>
    <property type="match status" value="1"/>
</dbReference>
<evidence type="ECO:0000256" key="3">
    <source>
        <dbReference type="ARBA" id="ARBA00022692"/>
    </source>
</evidence>
<comment type="subcellular location">
    <subcellularLocation>
        <location evidence="1">Cell membrane</location>
        <topology evidence="1">Multi-pass membrane protein</topology>
    </subcellularLocation>
</comment>
<dbReference type="Proteomes" id="UP000051036">
    <property type="component" value="Unassembled WGS sequence"/>
</dbReference>
<dbReference type="PATRIC" id="fig|1423763.3.peg.1327"/>
<dbReference type="GO" id="GO:0005886">
    <property type="term" value="C:plasma membrane"/>
    <property type="evidence" value="ECO:0007669"/>
    <property type="project" value="UniProtKB-SubCell"/>
</dbReference>
<dbReference type="PIRSF" id="PIRSF035875">
    <property type="entry name" value="RNase_BN"/>
    <property type="match status" value="1"/>
</dbReference>
<reference evidence="7 8" key="1">
    <citation type="journal article" date="2015" name="Genome Announc.">
        <title>Expanding the biotechnology potential of lactobacilli through comparative genomics of 213 strains and associated genera.</title>
        <authorList>
            <person name="Sun Z."/>
            <person name="Harris H.M."/>
            <person name="McCann A."/>
            <person name="Guo C."/>
            <person name="Argimon S."/>
            <person name="Zhang W."/>
            <person name="Yang X."/>
            <person name="Jeffery I.B."/>
            <person name="Cooney J.C."/>
            <person name="Kagawa T.F."/>
            <person name="Liu W."/>
            <person name="Song Y."/>
            <person name="Salvetti E."/>
            <person name="Wrobel A."/>
            <person name="Rasinkangas P."/>
            <person name="Parkhill J."/>
            <person name="Rea M.C."/>
            <person name="O'Sullivan O."/>
            <person name="Ritari J."/>
            <person name="Douillard F.P."/>
            <person name="Paul Ross R."/>
            <person name="Yang R."/>
            <person name="Briner A.E."/>
            <person name="Felis G.E."/>
            <person name="de Vos W.M."/>
            <person name="Barrangou R."/>
            <person name="Klaenhammer T.R."/>
            <person name="Caufield P.W."/>
            <person name="Cui Y."/>
            <person name="Zhang H."/>
            <person name="O'Toole P.W."/>
        </authorList>
    </citation>
    <scope>NUCLEOTIDE SEQUENCE [LARGE SCALE GENOMIC DNA]</scope>
    <source>
        <strain evidence="7 8">DSM 16043</strain>
    </source>
</reference>
<evidence type="ECO:0000256" key="2">
    <source>
        <dbReference type="ARBA" id="ARBA00022475"/>
    </source>
</evidence>
<dbReference type="PANTHER" id="PTHR30213">
    <property type="entry name" value="INNER MEMBRANE PROTEIN YHJD"/>
    <property type="match status" value="1"/>
</dbReference>
<dbReference type="OrthoDB" id="9775903at2"/>
<evidence type="ECO:0000313" key="7">
    <source>
        <dbReference type="EMBL" id="KRL91017.1"/>
    </source>
</evidence>
<keyword evidence="5 6" id="KW-0472">Membrane</keyword>
<dbReference type="EMBL" id="AZFM01000004">
    <property type="protein sequence ID" value="KRL91017.1"/>
    <property type="molecule type" value="Genomic_DNA"/>
</dbReference>
<evidence type="ECO:0000256" key="5">
    <source>
        <dbReference type="ARBA" id="ARBA00023136"/>
    </source>
</evidence>
<feature type="transmembrane region" description="Helical" evidence="6">
    <location>
        <begin position="35"/>
        <end position="57"/>
    </location>
</feature>
<dbReference type="Pfam" id="PF03631">
    <property type="entry name" value="Virul_fac_BrkB"/>
    <property type="match status" value="1"/>
</dbReference>
<feature type="transmembrane region" description="Helical" evidence="6">
    <location>
        <begin position="137"/>
        <end position="163"/>
    </location>
</feature>
<accession>A0A0R1UC85</accession>
<feature type="transmembrane region" description="Helical" evidence="6">
    <location>
        <begin position="95"/>
        <end position="116"/>
    </location>
</feature>
<evidence type="ECO:0000256" key="4">
    <source>
        <dbReference type="ARBA" id="ARBA00022989"/>
    </source>
</evidence>
<dbReference type="PANTHER" id="PTHR30213:SF0">
    <property type="entry name" value="UPF0761 MEMBRANE PROTEIN YIHY"/>
    <property type="match status" value="1"/>
</dbReference>
<proteinExistence type="predicted"/>
<keyword evidence="3 6" id="KW-0812">Transmembrane</keyword>
<keyword evidence="8" id="KW-1185">Reference proteome</keyword>